<proteinExistence type="predicted"/>
<dbReference type="EMBL" id="BARS01007598">
    <property type="protein sequence ID" value="GAF67620.1"/>
    <property type="molecule type" value="Genomic_DNA"/>
</dbReference>
<gene>
    <name evidence="1" type="ORF">S01H1_14590</name>
</gene>
<accession>X0SUZ2</accession>
<comment type="caution">
    <text evidence="1">The sequence shown here is derived from an EMBL/GenBank/DDBJ whole genome shotgun (WGS) entry which is preliminary data.</text>
</comment>
<reference evidence="1" key="1">
    <citation type="journal article" date="2014" name="Front. Microbiol.">
        <title>High frequency of phylogenetically diverse reductive dehalogenase-homologous genes in deep subseafloor sedimentary metagenomes.</title>
        <authorList>
            <person name="Kawai M."/>
            <person name="Futagami T."/>
            <person name="Toyoda A."/>
            <person name="Takaki Y."/>
            <person name="Nishi S."/>
            <person name="Hori S."/>
            <person name="Arai W."/>
            <person name="Tsubouchi T."/>
            <person name="Morono Y."/>
            <person name="Uchiyama I."/>
            <person name="Ito T."/>
            <person name="Fujiyama A."/>
            <person name="Inagaki F."/>
            <person name="Takami H."/>
        </authorList>
    </citation>
    <scope>NUCLEOTIDE SEQUENCE</scope>
    <source>
        <strain evidence="1">Expedition CK06-06</strain>
    </source>
</reference>
<dbReference type="AlphaFoldDB" id="X0SUZ2"/>
<protein>
    <submittedName>
        <fullName evidence="1">Uncharacterized protein</fullName>
    </submittedName>
</protein>
<organism evidence="1">
    <name type="scientific">marine sediment metagenome</name>
    <dbReference type="NCBI Taxonomy" id="412755"/>
    <lineage>
        <taxon>unclassified sequences</taxon>
        <taxon>metagenomes</taxon>
        <taxon>ecological metagenomes</taxon>
    </lineage>
</organism>
<evidence type="ECO:0000313" key="1">
    <source>
        <dbReference type="EMBL" id="GAF67620.1"/>
    </source>
</evidence>
<sequence length="61" mass="7296">MLFRVKRLDIMSIRFILTETTRERRGVDALYNALKPGRMPSESMSHFPDNRLVKNHMARYK</sequence>
<name>X0SUZ2_9ZZZZ</name>